<dbReference type="PANTHER" id="PTHR30566:SF25">
    <property type="entry name" value="INNER MEMBRANE PROTEIN"/>
    <property type="match status" value="1"/>
</dbReference>
<keyword evidence="3 5" id="KW-1133">Transmembrane helix</keyword>
<dbReference type="InterPro" id="IPR023408">
    <property type="entry name" value="MscS_beta-dom_sf"/>
</dbReference>
<dbReference type="SUPFAM" id="SSF50182">
    <property type="entry name" value="Sm-like ribonucleoproteins"/>
    <property type="match status" value="1"/>
</dbReference>
<dbReference type="AlphaFoldDB" id="A0A059FJR0"/>
<feature type="domain" description="Mechanosensitive ion channel MscS" evidence="6">
    <location>
        <begin position="141"/>
        <end position="206"/>
    </location>
</feature>
<dbReference type="RefSeq" id="WP_051597187.1">
    <property type="nucleotide sequence ID" value="NZ_ARYJ01000001.1"/>
</dbReference>
<feature type="transmembrane region" description="Helical" evidence="5">
    <location>
        <begin position="12"/>
        <end position="31"/>
    </location>
</feature>
<comment type="subcellular location">
    <subcellularLocation>
        <location evidence="1">Membrane</location>
    </subcellularLocation>
</comment>
<gene>
    <name evidence="7" type="ORF">HJA_00115</name>
</gene>
<evidence type="ECO:0000256" key="3">
    <source>
        <dbReference type="ARBA" id="ARBA00022989"/>
    </source>
</evidence>
<feature type="transmembrane region" description="Helical" evidence="5">
    <location>
        <begin position="118"/>
        <end position="137"/>
    </location>
</feature>
<comment type="caution">
    <text evidence="7">The sequence shown here is derived from an EMBL/GenBank/DDBJ whole genome shotgun (WGS) entry which is preliminary data.</text>
</comment>
<evidence type="ECO:0000259" key="6">
    <source>
        <dbReference type="Pfam" id="PF00924"/>
    </source>
</evidence>
<evidence type="ECO:0000256" key="1">
    <source>
        <dbReference type="ARBA" id="ARBA00004370"/>
    </source>
</evidence>
<dbReference type="InterPro" id="IPR010920">
    <property type="entry name" value="LSM_dom_sf"/>
</dbReference>
<dbReference type="OrthoDB" id="9792218at2"/>
<evidence type="ECO:0000256" key="4">
    <source>
        <dbReference type="ARBA" id="ARBA00023136"/>
    </source>
</evidence>
<organism evidence="7 8">
    <name type="scientific">Hyphomonas jannaschiana VP2</name>
    <dbReference type="NCBI Taxonomy" id="1280952"/>
    <lineage>
        <taxon>Bacteria</taxon>
        <taxon>Pseudomonadati</taxon>
        <taxon>Pseudomonadota</taxon>
        <taxon>Alphaproteobacteria</taxon>
        <taxon>Hyphomonadales</taxon>
        <taxon>Hyphomonadaceae</taxon>
        <taxon>Hyphomonas</taxon>
    </lineage>
</organism>
<evidence type="ECO:0000256" key="5">
    <source>
        <dbReference type="SAM" id="Phobius"/>
    </source>
</evidence>
<accession>A0A059FJR0</accession>
<dbReference type="PATRIC" id="fig|1280952.3.peg.23"/>
<dbReference type="GO" id="GO:0016020">
    <property type="term" value="C:membrane"/>
    <property type="evidence" value="ECO:0007669"/>
    <property type="project" value="UniProtKB-SubCell"/>
</dbReference>
<keyword evidence="4 5" id="KW-0472">Membrane</keyword>
<dbReference type="STRING" id="1280952.HJA_00115"/>
<feature type="transmembrane region" description="Helical" evidence="5">
    <location>
        <begin position="43"/>
        <end position="65"/>
    </location>
</feature>
<protein>
    <submittedName>
        <fullName evidence="7">MscS mechanosensitive ion channel</fullName>
    </submittedName>
</protein>
<reference evidence="7 8" key="1">
    <citation type="journal article" date="2014" name="Antonie Van Leeuwenhoek">
        <title>Hyphomonas beringensis sp. nov. and Hyphomonas chukchiensis sp. nov., isolated from surface seawater of the Bering Sea and Chukchi Sea.</title>
        <authorList>
            <person name="Li C."/>
            <person name="Lai Q."/>
            <person name="Li G."/>
            <person name="Dong C."/>
            <person name="Wang J."/>
            <person name="Liao Y."/>
            <person name="Shao Z."/>
        </authorList>
    </citation>
    <scope>NUCLEOTIDE SEQUENCE [LARGE SCALE GENOMIC DNA]</scope>
    <source>
        <strain evidence="7 8">VP2</strain>
    </source>
</reference>
<evidence type="ECO:0000313" key="7">
    <source>
        <dbReference type="EMBL" id="KCZ90895.1"/>
    </source>
</evidence>
<dbReference type="EMBL" id="ARYJ01000001">
    <property type="protein sequence ID" value="KCZ90895.1"/>
    <property type="molecule type" value="Genomic_DNA"/>
</dbReference>
<proteinExistence type="predicted"/>
<evidence type="ECO:0000256" key="2">
    <source>
        <dbReference type="ARBA" id="ARBA00022692"/>
    </source>
</evidence>
<dbReference type="PANTHER" id="PTHR30566">
    <property type="entry name" value="YNAI-RELATED MECHANOSENSITIVE ION CHANNEL"/>
    <property type="match status" value="1"/>
</dbReference>
<dbReference type="eggNOG" id="COG0668">
    <property type="taxonomic scope" value="Bacteria"/>
</dbReference>
<dbReference type="InterPro" id="IPR006685">
    <property type="entry name" value="MscS_channel_2nd"/>
</dbReference>
<dbReference type="GO" id="GO:0008381">
    <property type="term" value="F:mechanosensitive monoatomic ion channel activity"/>
    <property type="evidence" value="ECO:0007669"/>
    <property type="project" value="UniProtKB-ARBA"/>
</dbReference>
<evidence type="ECO:0000313" key="8">
    <source>
        <dbReference type="Proteomes" id="UP000024816"/>
    </source>
</evidence>
<name>A0A059FJR0_9PROT</name>
<dbReference type="Gene3D" id="1.10.287.1260">
    <property type="match status" value="1"/>
</dbReference>
<keyword evidence="2 5" id="KW-0812">Transmembrane</keyword>
<dbReference type="Pfam" id="PF00924">
    <property type="entry name" value="MS_channel_2nd"/>
    <property type="match status" value="1"/>
</dbReference>
<dbReference type="Gene3D" id="2.30.30.60">
    <property type="match status" value="1"/>
</dbReference>
<sequence length="322" mass="36142">MRIRWMKRARPPILFALIGAAILTVPHTGLVPDWDKLGEWPDIIASICFIGAIGWTIGTLVDGLIKRRLAKLNFHEADNLQARKSATRLDVVRRIWVVAVGVISVAAALTLIPGVKQFGVSLFASAGIAGIAVGIAARPMLSNLIAGLQIAFTQPIRLDDAVVLEDEWGWIEEIGLFYVVVRIWDWRRLIVPLSYFIEQPFQNWTRKSANIIGSVFWSLDYRAPVADMRDKLTEICRATPLWDGDVVNLQVTDTGMNTIRIRALASARNSPDAWDLRCFIREKMITWLQENHPEALPRIRNELDTLPEGAFDGRAVQAGRME</sequence>
<dbReference type="Proteomes" id="UP000024816">
    <property type="component" value="Unassembled WGS sequence"/>
</dbReference>
<feature type="transmembrane region" description="Helical" evidence="5">
    <location>
        <begin position="91"/>
        <end position="112"/>
    </location>
</feature>
<keyword evidence="8" id="KW-1185">Reference proteome</keyword>